<reference evidence="2" key="1">
    <citation type="submission" date="2019-01" db="EMBL/GenBank/DDBJ databases">
        <title>Draft genome sequences of three monokaryotic isolates of the white-rot basidiomycete fungus Dichomitus squalens.</title>
        <authorList>
            <consortium name="DOE Joint Genome Institute"/>
            <person name="Lopez S.C."/>
            <person name="Andreopoulos B."/>
            <person name="Pangilinan J."/>
            <person name="Lipzen A."/>
            <person name="Riley R."/>
            <person name="Ahrendt S."/>
            <person name="Ng V."/>
            <person name="Barry K."/>
            <person name="Daum C."/>
            <person name="Grigoriev I.V."/>
            <person name="Hilden K.S."/>
            <person name="Makela M.R."/>
            <person name="de Vries R.P."/>
        </authorList>
    </citation>
    <scope>NUCLEOTIDE SEQUENCE [LARGE SCALE GENOMIC DNA]</scope>
    <source>
        <strain evidence="2">OM18370.1</strain>
    </source>
</reference>
<keyword evidence="1" id="KW-1133">Transmembrane helix</keyword>
<keyword evidence="1" id="KW-0472">Membrane</keyword>
<feature type="transmembrane region" description="Helical" evidence="1">
    <location>
        <begin position="50"/>
        <end position="73"/>
    </location>
</feature>
<dbReference type="OrthoDB" id="2739777at2759"/>
<name>A0A4Q9MPQ2_9APHY</name>
<evidence type="ECO:0000313" key="2">
    <source>
        <dbReference type="EMBL" id="TBU28096.1"/>
    </source>
</evidence>
<organism evidence="2">
    <name type="scientific">Dichomitus squalens</name>
    <dbReference type="NCBI Taxonomy" id="114155"/>
    <lineage>
        <taxon>Eukaryota</taxon>
        <taxon>Fungi</taxon>
        <taxon>Dikarya</taxon>
        <taxon>Basidiomycota</taxon>
        <taxon>Agaricomycotina</taxon>
        <taxon>Agaricomycetes</taxon>
        <taxon>Polyporales</taxon>
        <taxon>Polyporaceae</taxon>
        <taxon>Dichomitus</taxon>
    </lineage>
</organism>
<keyword evidence="1" id="KW-0812">Transmembrane</keyword>
<evidence type="ECO:0000256" key="1">
    <source>
        <dbReference type="SAM" id="Phobius"/>
    </source>
</evidence>
<accession>A0A4Q9MPQ2</accession>
<gene>
    <name evidence="2" type="ORF">BD311DRAFT_354892</name>
</gene>
<dbReference type="EMBL" id="ML143425">
    <property type="protein sequence ID" value="TBU28096.1"/>
    <property type="molecule type" value="Genomic_DNA"/>
</dbReference>
<dbReference type="AlphaFoldDB" id="A0A4Q9MPQ2"/>
<sequence length="230" mass="25281">MESGAPPSERVCSAAVGNSLCTAIFSSHFIDRSRELGMTGGASTESTLTFGFLVAFLGIFALGITGGIAWPHLRRTLAIHFSMFRIPQDLVSIAANEQSTPELWDVCVREVVKNARASECAWEHLRPLALRVSSVESSGSSGTSKYAGRKRKPRPVLWPRRRRHLTAEDIVEEERRDGSVAVVVVMPSCIANLKLADECRLSEFALGLAQVRCIHNPHDDVRHVPPQHDT</sequence>
<protein>
    <submittedName>
        <fullName evidence="2">Uncharacterized protein</fullName>
    </submittedName>
</protein>
<dbReference type="Proteomes" id="UP000292957">
    <property type="component" value="Unassembled WGS sequence"/>
</dbReference>
<proteinExistence type="predicted"/>